<dbReference type="Proteomes" id="UP000314987">
    <property type="component" value="Unassembled WGS sequence"/>
</dbReference>
<reference evidence="2" key="1">
    <citation type="submission" date="2018-12" db="EMBL/GenBank/DDBJ databases">
        <authorList>
            <person name="Yazar S."/>
        </authorList>
    </citation>
    <scope>NUCLEOTIDE SEQUENCE [LARGE SCALE GENOMIC DNA]</scope>
</reference>
<reference evidence="1" key="3">
    <citation type="submission" date="2025-09" db="UniProtKB">
        <authorList>
            <consortium name="Ensembl"/>
        </authorList>
    </citation>
    <scope>IDENTIFICATION</scope>
</reference>
<accession>A0A4X2JSB8</accession>
<dbReference type="GeneTree" id="ENSGT00400000022973"/>
<reference evidence="1" key="2">
    <citation type="submission" date="2025-08" db="UniProtKB">
        <authorList>
            <consortium name="Ensembl"/>
        </authorList>
    </citation>
    <scope>IDENTIFICATION</scope>
</reference>
<keyword evidence="2" id="KW-1185">Reference proteome</keyword>
<dbReference type="AlphaFoldDB" id="A0A4X2JSB8"/>
<name>A0A4X2JSB8_VOMUR</name>
<evidence type="ECO:0000313" key="2">
    <source>
        <dbReference type="Proteomes" id="UP000314987"/>
    </source>
</evidence>
<organism evidence="1 2">
    <name type="scientific">Vombatus ursinus</name>
    <name type="common">Common wombat</name>
    <dbReference type="NCBI Taxonomy" id="29139"/>
    <lineage>
        <taxon>Eukaryota</taxon>
        <taxon>Metazoa</taxon>
        <taxon>Chordata</taxon>
        <taxon>Craniata</taxon>
        <taxon>Vertebrata</taxon>
        <taxon>Euteleostomi</taxon>
        <taxon>Mammalia</taxon>
        <taxon>Metatheria</taxon>
        <taxon>Diprotodontia</taxon>
        <taxon>Vombatidae</taxon>
        <taxon>Vombatus</taxon>
    </lineage>
</organism>
<dbReference type="OMA" id="VWARVCH"/>
<evidence type="ECO:0000313" key="1">
    <source>
        <dbReference type="Ensembl" id="ENSVURP00010002349.1"/>
    </source>
</evidence>
<dbReference type="Ensembl" id="ENSVURT00010002677.1">
    <property type="protein sequence ID" value="ENSVURP00010002349.1"/>
    <property type="gene ID" value="ENSVURG00010001934.1"/>
</dbReference>
<protein>
    <submittedName>
        <fullName evidence="1">Uncharacterized protein</fullName>
    </submittedName>
</protein>
<sequence>MLAIQPISLSSTDEKLGAICVGPSICHGQDARTSMLQDEVLITKFLPIDGLATSAIMACEVTTLAHEPRNDSVEAESLVIKSLLSSAQSTEVFCCLWNLVCKELESNPAQGLVINGDVEKSPVIHW</sequence>
<proteinExistence type="predicted"/>